<dbReference type="RefSeq" id="WP_073079740.1">
    <property type="nucleotide sequence ID" value="NZ_FQXV01000009.1"/>
</dbReference>
<keyword evidence="4 7" id="KW-0418">Kinase</keyword>
<evidence type="ECO:0000256" key="1">
    <source>
        <dbReference type="ARBA" id="ARBA00010688"/>
    </source>
</evidence>
<keyword evidence="8" id="KW-1185">Reference proteome</keyword>
<keyword evidence="3" id="KW-0547">Nucleotide-binding</keyword>
<reference evidence="7 8" key="1">
    <citation type="submission" date="2016-11" db="EMBL/GenBank/DDBJ databases">
        <authorList>
            <person name="Jaros S."/>
            <person name="Januszkiewicz K."/>
            <person name="Wedrychowicz H."/>
        </authorList>
    </citation>
    <scope>NUCLEOTIDE SEQUENCE [LARGE SCALE GENOMIC DNA]</scope>
    <source>
        <strain evidence="7 8">DSM 10068</strain>
    </source>
</reference>
<keyword evidence="2" id="KW-0808">Transferase</keyword>
<proteinExistence type="inferred from homology"/>
<dbReference type="GO" id="GO:0006000">
    <property type="term" value="P:fructose metabolic process"/>
    <property type="evidence" value="ECO:0007669"/>
    <property type="project" value="UniProtKB-ARBA"/>
</dbReference>
<dbReference type="EMBL" id="FQXV01000009">
    <property type="protein sequence ID" value="SHI12803.1"/>
    <property type="molecule type" value="Genomic_DNA"/>
</dbReference>
<dbReference type="InterPro" id="IPR002139">
    <property type="entry name" value="Ribo/fructo_kinase"/>
</dbReference>
<evidence type="ECO:0000256" key="4">
    <source>
        <dbReference type="ARBA" id="ARBA00022777"/>
    </source>
</evidence>
<dbReference type="PROSITE" id="PS00583">
    <property type="entry name" value="PFKB_KINASES_1"/>
    <property type="match status" value="1"/>
</dbReference>
<name>A0A1M5YML6_9FIRM</name>
<dbReference type="GO" id="GO:0008865">
    <property type="term" value="F:fructokinase activity"/>
    <property type="evidence" value="ECO:0007669"/>
    <property type="project" value="UniProtKB-ARBA"/>
</dbReference>
<sequence length="316" mass="33508">MPCVLSAGELLIDFSPAGWSDNNQPLYEQNPGGAPANVAVGLSRLGVDSGFIGKVGSDSFGCFLKGTLDNCGVRTKGLKYDAAATTLAFVQLAESGERSFSFYRNPGADTRLAPADLDFAEVDRCDVLHFGALLFTAEPARSAMLALLEYAREKGKLISYDPNWRPALWRSCDEGLRDMRRGLAYADIVKVSGEELFLLTESADIRDGVNKLLVMGARLVLVTLGAEGCRVATRRCDAALPAFNVDVLDTTGCGDAAMAGCLCKILALGKGLDDLDADGLRAVAAYANACGALCATKRGAMPALPTRVEVDALLRR</sequence>
<dbReference type="PRINTS" id="PR00990">
    <property type="entry name" value="RIBOKINASE"/>
</dbReference>
<dbReference type="Pfam" id="PF00294">
    <property type="entry name" value="PfkB"/>
    <property type="match status" value="1"/>
</dbReference>
<evidence type="ECO:0000256" key="3">
    <source>
        <dbReference type="ARBA" id="ARBA00022741"/>
    </source>
</evidence>
<feature type="domain" description="Carbohydrate kinase PfkB" evidence="6">
    <location>
        <begin position="4"/>
        <end position="306"/>
    </location>
</feature>
<evidence type="ECO:0000313" key="7">
    <source>
        <dbReference type="EMBL" id="SHI12803.1"/>
    </source>
</evidence>
<dbReference type="InterPro" id="IPR050306">
    <property type="entry name" value="PfkB_Carbo_kinase"/>
</dbReference>
<dbReference type="InterPro" id="IPR002173">
    <property type="entry name" value="Carboh/pur_kinase_PfkB_CS"/>
</dbReference>
<dbReference type="Gene3D" id="3.40.1190.20">
    <property type="match status" value="1"/>
</dbReference>
<protein>
    <submittedName>
        <fullName evidence="7">Fructokinase</fullName>
    </submittedName>
</protein>
<dbReference type="STRING" id="1123282.SAMN02745823_02621"/>
<dbReference type="Proteomes" id="UP000183995">
    <property type="component" value="Unassembled WGS sequence"/>
</dbReference>
<dbReference type="GO" id="GO:0005524">
    <property type="term" value="F:ATP binding"/>
    <property type="evidence" value="ECO:0007669"/>
    <property type="project" value="UniProtKB-KW"/>
</dbReference>
<gene>
    <name evidence="7" type="ORF">SAMN02745823_02621</name>
</gene>
<comment type="similarity">
    <text evidence="1">Belongs to the carbohydrate kinase PfkB family.</text>
</comment>
<dbReference type="PANTHER" id="PTHR43085:SF1">
    <property type="entry name" value="PSEUDOURIDINE KINASE-RELATED"/>
    <property type="match status" value="1"/>
</dbReference>
<evidence type="ECO:0000256" key="2">
    <source>
        <dbReference type="ARBA" id="ARBA00022679"/>
    </source>
</evidence>
<evidence type="ECO:0000313" key="8">
    <source>
        <dbReference type="Proteomes" id="UP000183995"/>
    </source>
</evidence>
<dbReference type="OrthoDB" id="9813569at2"/>
<dbReference type="PANTHER" id="PTHR43085">
    <property type="entry name" value="HEXOKINASE FAMILY MEMBER"/>
    <property type="match status" value="1"/>
</dbReference>
<dbReference type="InterPro" id="IPR011611">
    <property type="entry name" value="PfkB_dom"/>
</dbReference>
<evidence type="ECO:0000256" key="5">
    <source>
        <dbReference type="ARBA" id="ARBA00022840"/>
    </source>
</evidence>
<evidence type="ECO:0000259" key="6">
    <source>
        <dbReference type="Pfam" id="PF00294"/>
    </source>
</evidence>
<dbReference type="AlphaFoldDB" id="A0A1M5YML6"/>
<dbReference type="InterPro" id="IPR029056">
    <property type="entry name" value="Ribokinase-like"/>
</dbReference>
<dbReference type="CDD" id="cd01167">
    <property type="entry name" value="bac_FRK"/>
    <property type="match status" value="1"/>
</dbReference>
<accession>A0A1M5YML6</accession>
<dbReference type="SUPFAM" id="SSF53613">
    <property type="entry name" value="Ribokinase-like"/>
    <property type="match status" value="1"/>
</dbReference>
<organism evidence="7 8">
    <name type="scientific">Sporobacter termitidis DSM 10068</name>
    <dbReference type="NCBI Taxonomy" id="1123282"/>
    <lineage>
        <taxon>Bacteria</taxon>
        <taxon>Bacillati</taxon>
        <taxon>Bacillota</taxon>
        <taxon>Clostridia</taxon>
        <taxon>Eubacteriales</taxon>
        <taxon>Oscillospiraceae</taxon>
        <taxon>Sporobacter</taxon>
    </lineage>
</organism>
<keyword evidence="5" id="KW-0067">ATP-binding</keyword>